<dbReference type="AlphaFoldDB" id="A0A9X2EJK5"/>
<keyword evidence="4 8" id="KW-0210">Decarboxylase</keyword>
<dbReference type="HAMAP" id="MF_00134_B">
    <property type="entry name" value="IGPS_B"/>
    <property type="match status" value="1"/>
</dbReference>
<dbReference type="GO" id="GO:0004640">
    <property type="term" value="F:phosphoribosylanthranilate isomerase activity"/>
    <property type="evidence" value="ECO:0007669"/>
    <property type="project" value="TreeGrafter"/>
</dbReference>
<dbReference type="InterPro" id="IPR045186">
    <property type="entry name" value="Indole-3-glycerol_P_synth"/>
</dbReference>
<dbReference type="InterPro" id="IPR011060">
    <property type="entry name" value="RibuloseP-bd_barrel"/>
</dbReference>
<sequence>MTTPTILKTIVERKWQEVAQRRTQCSDDEIRLRAQDQDASRGFVDAMERKISNDEAAVIAEIKKASPSKGVIREDFQPAEIATSYEKGGAACLSVLTDVDFFQGADNYLQQARDAVRLPVLRKDFTVDPYQVYESRAIGADCILLIAACLEDPKMQDLNGLALELGLDVLVEVHNRKELERALQLPNRLIGINNRNLHTFDVQLENTFKLLDLIPADRLVVTESGIHTTDDVAAMRGHNVNAFLVGEAFMREDEPGRKLMEMFN</sequence>
<gene>
    <name evidence="8 10" type="primary">trpC</name>
    <name evidence="10" type="ORF">MO867_03780</name>
</gene>
<dbReference type="InterPro" id="IPR013785">
    <property type="entry name" value="Aldolase_TIM"/>
</dbReference>
<dbReference type="PANTHER" id="PTHR22854:SF2">
    <property type="entry name" value="INDOLE-3-GLYCEROL-PHOSPHATE SYNTHASE"/>
    <property type="match status" value="1"/>
</dbReference>
<dbReference type="GO" id="GO:0004425">
    <property type="term" value="F:indole-3-glycerol-phosphate synthase activity"/>
    <property type="evidence" value="ECO:0007669"/>
    <property type="project" value="UniProtKB-UniRule"/>
</dbReference>
<dbReference type="InterPro" id="IPR001468">
    <property type="entry name" value="Indole-3-GlycerolPSynthase_CS"/>
</dbReference>
<reference evidence="10" key="1">
    <citation type="journal article" date="2022" name="Arch. Microbiol.">
        <title>Microbulbifer okhotskensis sp. nov., isolated from a deep bottom sediment of the Okhotsk Sea.</title>
        <authorList>
            <person name="Romanenko L."/>
            <person name="Kurilenko V."/>
            <person name="Otstavnykh N."/>
            <person name="Velansky P."/>
            <person name="Isaeva M."/>
            <person name="Mikhailov V."/>
        </authorList>
    </citation>
    <scope>NUCLEOTIDE SEQUENCE</scope>
    <source>
        <strain evidence="10">OS29</strain>
    </source>
</reference>
<dbReference type="Proteomes" id="UP001139028">
    <property type="component" value="Unassembled WGS sequence"/>
</dbReference>
<dbReference type="Gene3D" id="3.20.20.70">
    <property type="entry name" value="Aldolase class I"/>
    <property type="match status" value="1"/>
</dbReference>
<accession>A0A9X2EJK5</accession>
<keyword evidence="3 8" id="KW-0028">Amino-acid biosynthesis</keyword>
<dbReference type="Pfam" id="PF00218">
    <property type="entry name" value="IGPS"/>
    <property type="match status" value="1"/>
</dbReference>
<dbReference type="SUPFAM" id="SSF51366">
    <property type="entry name" value="Ribulose-phoshate binding barrel"/>
    <property type="match status" value="1"/>
</dbReference>
<name>A0A9X2EJK5_9GAMM</name>
<evidence type="ECO:0000313" key="10">
    <source>
        <dbReference type="EMBL" id="MCO1333454.1"/>
    </source>
</evidence>
<dbReference type="NCBIfam" id="NF001370">
    <property type="entry name" value="PRK00278.1-2"/>
    <property type="match status" value="1"/>
</dbReference>
<evidence type="ECO:0000256" key="3">
    <source>
        <dbReference type="ARBA" id="ARBA00022605"/>
    </source>
</evidence>
<evidence type="ECO:0000256" key="6">
    <source>
        <dbReference type="ARBA" id="ARBA00023141"/>
    </source>
</evidence>
<evidence type="ECO:0000256" key="4">
    <source>
        <dbReference type="ARBA" id="ARBA00022793"/>
    </source>
</evidence>
<proteinExistence type="inferred from homology"/>
<dbReference type="PROSITE" id="PS00614">
    <property type="entry name" value="IGPS"/>
    <property type="match status" value="1"/>
</dbReference>
<feature type="domain" description="Indole-3-glycerol phosphate synthase" evidence="9">
    <location>
        <begin position="7"/>
        <end position="259"/>
    </location>
</feature>
<dbReference type="EMBL" id="JALBWM010000009">
    <property type="protein sequence ID" value="MCO1333454.1"/>
    <property type="molecule type" value="Genomic_DNA"/>
</dbReference>
<keyword evidence="11" id="KW-1185">Reference proteome</keyword>
<dbReference type="GO" id="GO:0000162">
    <property type="term" value="P:L-tryptophan biosynthetic process"/>
    <property type="evidence" value="ECO:0007669"/>
    <property type="project" value="UniProtKB-UniRule"/>
</dbReference>
<keyword evidence="6 8" id="KW-0057">Aromatic amino acid biosynthesis</keyword>
<evidence type="ECO:0000256" key="2">
    <source>
        <dbReference type="ARBA" id="ARBA00004696"/>
    </source>
</evidence>
<evidence type="ECO:0000256" key="1">
    <source>
        <dbReference type="ARBA" id="ARBA00001633"/>
    </source>
</evidence>
<dbReference type="FunFam" id="3.20.20.70:FF:000024">
    <property type="entry name" value="Indole-3-glycerol phosphate synthase"/>
    <property type="match status" value="1"/>
</dbReference>
<evidence type="ECO:0000259" key="9">
    <source>
        <dbReference type="Pfam" id="PF00218"/>
    </source>
</evidence>
<dbReference type="CDD" id="cd00331">
    <property type="entry name" value="IGPS"/>
    <property type="match status" value="1"/>
</dbReference>
<comment type="pathway">
    <text evidence="2 8">Amino-acid biosynthesis; L-tryptophan biosynthesis; L-tryptophan from chorismate: step 4/5.</text>
</comment>
<dbReference type="NCBIfam" id="NF001373">
    <property type="entry name" value="PRK00278.1-6"/>
    <property type="match status" value="1"/>
</dbReference>
<comment type="caution">
    <text evidence="10">The sequence shown here is derived from an EMBL/GenBank/DDBJ whole genome shotgun (WGS) entry which is preliminary data.</text>
</comment>
<protein>
    <recommendedName>
        <fullName evidence="8">Indole-3-glycerol phosphate synthase</fullName>
        <shortName evidence="8">IGPS</shortName>
        <ecNumber evidence="8">4.1.1.48</ecNumber>
    </recommendedName>
</protein>
<comment type="catalytic activity">
    <reaction evidence="1 8">
        <text>1-(2-carboxyphenylamino)-1-deoxy-D-ribulose 5-phosphate + H(+) = (1S,2R)-1-C-(indol-3-yl)glycerol 3-phosphate + CO2 + H2O</text>
        <dbReference type="Rhea" id="RHEA:23476"/>
        <dbReference type="ChEBI" id="CHEBI:15377"/>
        <dbReference type="ChEBI" id="CHEBI:15378"/>
        <dbReference type="ChEBI" id="CHEBI:16526"/>
        <dbReference type="ChEBI" id="CHEBI:58613"/>
        <dbReference type="ChEBI" id="CHEBI:58866"/>
        <dbReference type="EC" id="4.1.1.48"/>
    </reaction>
</comment>
<dbReference type="PANTHER" id="PTHR22854">
    <property type="entry name" value="TRYPTOPHAN BIOSYNTHESIS PROTEIN"/>
    <property type="match status" value="1"/>
</dbReference>
<evidence type="ECO:0000313" key="11">
    <source>
        <dbReference type="Proteomes" id="UP001139028"/>
    </source>
</evidence>
<evidence type="ECO:0000256" key="5">
    <source>
        <dbReference type="ARBA" id="ARBA00022822"/>
    </source>
</evidence>
<keyword evidence="7 8" id="KW-0456">Lyase</keyword>
<keyword evidence="5 8" id="KW-0822">Tryptophan biosynthesis</keyword>
<dbReference type="EC" id="4.1.1.48" evidence="8"/>
<comment type="similarity">
    <text evidence="8">Belongs to the TrpC family.</text>
</comment>
<evidence type="ECO:0000256" key="8">
    <source>
        <dbReference type="HAMAP-Rule" id="MF_00134"/>
    </source>
</evidence>
<evidence type="ECO:0000256" key="7">
    <source>
        <dbReference type="ARBA" id="ARBA00023239"/>
    </source>
</evidence>
<dbReference type="InterPro" id="IPR013798">
    <property type="entry name" value="Indole-3-glycerol_P_synth_dom"/>
</dbReference>
<organism evidence="10 11">
    <name type="scientific">Microbulbifer okhotskensis</name>
    <dbReference type="NCBI Taxonomy" id="2926617"/>
    <lineage>
        <taxon>Bacteria</taxon>
        <taxon>Pseudomonadati</taxon>
        <taxon>Pseudomonadota</taxon>
        <taxon>Gammaproteobacteria</taxon>
        <taxon>Cellvibrionales</taxon>
        <taxon>Microbulbiferaceae</taxon>
        <taxon>Microbulbifer</taxon>
    </lineage>
</organism>
<dbReference type="NCBIfam" id="NF001377">
    <property type="entry name" value="PRK00278.2-4"/>
    <property type="match status" value="1"/>
</dbReference>
<dbReference type="RefSeq" id="WP_252464751.1">
    <property type="nucleotide sequence ID" value="NZ_JALBWM010000009.1"/>
</dbReference>